<evidence type="ECO:0000256" key="2">
    <source>
        <dbReference type="ARBA" id="ARBA00022679"/>
    </source>
</evidence>
<sequence length="418" mass="46352">MKTIKPVWLWLPGETEPIAVGEYQLSDSGGRPLGVFRYGHGYKDLPKAMTLDQHQLGRFNSICKTTDYEGLHDIFRDIKPEGFGLDMLLRRRSVTSLSNLDALEFSPGDAVGALEVCDNIAYKVSFVPHSSQAMFDAMDELDPAQSSAHVVARVEGGISTSLGGERPKMTVLHKGQQWIAKFSGRQDDPSATLREFVSMRLARLCGINAAEVEYIHRNQRGAVLVKRFDRFMQEDGQSQRLHFASAATVLGAAAAQRDNPNRTYIGLAMNASRWRVEGHLTELWRRMVFNVLIGNGDDHPRNHGFLRTPQGWRLAPAYDIAPYAPAGGVVMSVSALSMGLRRNGDAGATVENLLVAAKQLGVDYASANDYLDSTFETIKEKWDQLVIDQGRDPLKPPLFQLPSRAARLSEADLKRIRS</sequence>
<evidence type="ECO:0000256" key="3">
    <source>
        <dbReference type="ARBA" id="ARBA00022777"/>
    </source>
</evidence>
<evidence type="ECO:0000313" key="6">
    <source>
        <dbReference type="EMBL" id="MBD7959359.1"/>
    </source>
</evidence>
<comment type="caution">
    <text evidence="6">The sequence shown here is derived from an EMBL/GenBank/DDBJ whole genome shotgun (WGS) entry which is preliminary data.</text>
</comment>
<feature type="domain" description="HipA N-terminal subdomain 1" evidence="5">
    <location>
        <begin position="27"/>
        <end position="116"/>
    </location>
</feature>
<dbReference type="Pfam" id="PF07804">
    <property type="entry name" value="HipA_C"/>
    <property type="match status" value="1"/>
</dbReference>
<dbReference type="InterPro" id="IPR017508">
    <property type="entry name" value="HipA_N1"/>
</dbReference>
<dbReference type="InterPro" id="IPR052028">
    <property type="entry name" value="HipA_Ser/Thr_kinase"/>
</dbReference>
<comment type="similarity">
    <text evidence="1">Belongs to the HipA Ser/Thr kinase family.</text>
</comment>
<dbReference type="InterPro" id="IPR012893">
    <property type="entry name" value="HipA-like_C"/>
</dbReference>
<dbReference type="Proteomes" id="UP000634919">
    <property type="component" value="Unassembled WGS sequence"/>
</dbReference>
<dbReference type="PANTHER" id="PTHR37419">
    <property type="entry name" value="SERINE/THREONINE-PROTEIN KINASE TOXIN HIPA"/>
    <property type="match status" value="1"/>
</dbReference>
<keyword evidence="7" id="KW-1185">Reference proteome</keyword>
<organism evidence="6 7">
    <name type="scientific">Comamonas avium</name>
    <dbReference type="NCBI Taxonomy" id="2762231"/>
    <lineage>
        <taxon>Bacteria</taxon>
        <taxon>Pseudomonadati</taxon>
        <taxon>Pseudomonadota</taxon>
        <taxon>Betaproteobacteria</taxon>
        <taxon>Burkholderiales</taxon>
        <taxon>Comamonadaceae</taxon>
        <taxon>Comamonas</taxon>
    </lineage>
</organism>
<gene>
    <name evidence="6" type="ORF">H9646_02610</name>
</gene>
<keyword evidence="2" id="KW-0808">Transferase</keyword>
<dbReference type="EMBL" id="JACSQK010000001">
    <property type="protein sequence ID" value="MBD7959359.1"/>
    <property type="molecule type" value="Genomic_DNA"/>
</dbReference>
<evidence type="ECO:0000259" key="4">
    <source>
        <dbReference type="Pfam" id="PF07804"/>
    </source>
</evidence>
<accession>A0ABR8S7I3</accession>
<dbReference type="Pfam" id="PF13657">
    <property type="entry name" value="Couple_hipA"/>
    <property type="match status" value="1"/>
</dbReference>
<dbReference type="Gene3D" id="1.10.1070.20">
    <property type="match status" value="1"/>
</dbReference>
<keyword evidence="3" id="KW-0418">Kinase</keyword>
<evidence type="ECO:0000313" key="7">
    <source>
        <dbReference type="Proteomes" id="UP000634919"/>
    </source>
</evidence>
<evidence type="ECO:0000259" key="5">
    <source>
        <dbReference type="Pfam" id="PF13657"/>
    </source>
</evidence>
<name>A0ABR8S7I3_9BURK</name>
<dbReference type="RefSeq" id="WP_191721750.1">
    <property type="nucleotide sequence ID" value="NZ_JACSQK010000001.1"/>
</dbReference>
<protein>
    <submittedName>
        <fullName evidence="6">Type II toxin-antitoxin system HipA family toxin</fullName>
    </submittedName>
</protein>
<feature type="domain" description="HipA-like C-terminal" evidence="4">
    <location>
        <begin position="160"/>
        <end position="382"/>
    </location>
</feature>
<evidence type="ECO:0000256" key="1">
    <source>
        <dbReference type="ARBA" id="ARBA00010164"/>
    </source>
</evidence>
<proteinExistence type="inferred from homology"/>
<reference evidence="6 7" key="1">
    <citation type="submission" date="2020-08" db="EMBL/GenBank/DDBJ databases">
        <title>A Genomic Blueprint of the Chicken Gut Microbiome.</title>
        <authorList>
            <person name="Gilroy R."/>
            <person name="Ravi A."/>
            <person name="Getino M."/>
            <person name="Pursley I."/>
            <person name="Horton D.L."/>
            <person name="Alikhan N.-F."/>
            <person name="Baker D."/>
            <person name="Gharbi K."/>
            <person name="Hall N."/>
            <person name="Watson M."/>
            <person name="Adriaenssens E.M."/>
            <person name="Foster-Nyarko E."/>
            <person name="Jarju S."/>
            <person name="Secka A."/>
            <person name="Antonio M."/>
            <person name="Oren A."/>
            <person name="Chaudhuri R."/>
            <person name="La Ragione R.M."/>
            <person name="Hildebrand F."/>
            <person name="Pallen M.J."/>
        </authorList>
    </citation>
    <scope>NUCLEOTIDE SEQUENCE [LARGE SCALE GENOMIC DNA]</scope>
    <source>
        <strain evidence="6 7">Sa2CVA6</strain>
    </source>
</reference>
<dbReference type="PANTHER" id="PTHR37419:SF8">
    <property type="entry name" value="TOXIN YJJJ"/>
    <property type="match status" value="1"/>
</dbReference>